<dbReference type="Pfam" id="PF03402">
    <property type="entry name" value="V1R"/>
    <property type="match status" value="1"/>
</dbReference>
<keyword evidence="12 13" id="KW-0807">Transducer</keyword>
<evidence type="ECO:0000256" key="4">
    <source>
        <dbReference type="ARBA" id="ARBA00022475"/>
    </source>
</evidence>
<keyword evidence="6 13" id="KW-0812">Transmembrane</keyword>
<evidence type="ECO:0000256" key="8">
    <source>
        <dbReference type="ARBA" id="ARBA00023040"/>
    </source>
</evidence>
<evidence type="ECO:0000256" key="12">
    <source>
        <dbReference type="ARBA" id="ARBA00023224"/>
    </source>
</evidence>
<dbReference type="Gene3D" id="1.20.1070.10">
    <property type="entry name" value="Rhodopsin 7-helix transmembrane proteins"/>
    <property type="match status" value="1"/>
</dbReference>
<evidence type="ECO:0000256" key="9">
    <source>
        <dbReference type="ARBA" id="ARBA00023136"/>
    </source>
</evidence>
<dbReference type="Proteomes" id="UP000515126">
    <property type="component" value="Unplaced"/>
</dbReference>
<keyword evidence="4 13" id="KW-1003">Cell membrane</keyword>
<dbReference type="FunFam" id="1.20.1070.10:FF:000033">
    <property type="entry name" value="Vomeronasal type-1 receptor"/>
    <property type="match status" value="1"/>
</dbReference>
<evidence type="ECO:0000256" key="6">
    <source>
        <dbReference type="ARBA" id="ARBA00022692"/>
    </source>
</evidence>
<reference evidence="16" key="1">
    <citation type="submission" date="2025-08" db="UniProtKB">
        <authorList>
            <consortium name="RefSeq"/>
        </authorList>
    </citation>
    <scope>IDENTIFICATION</scope>
</reference>
<keyword evidence="8 13" id="KW-0297">G-protein coupled receptor</keyword>
<dbReference type="RefSeq" id="XP_021010403.1">
    <property type="nucleotide sequence ID" value="XM_021154744.1"/>
</dbReference>
<evidence type="ECO:0000256" key="10">
    <source>
        <dbReference type="ARBA" id="ARBA00023170"/>
    </source>
</evidence>
<name>A0A6P5P8A8_MUSCR</name>
<dbReference type="GO" id="GO:0016503">
    <property type="term" value="F:pheromone receptor activity"/>
    <property type="evidence" value="ECO:0007669"/>
    <property type="project" value="InterPro"/>
</dbReference>
<accession>A0A6P5P8A8</accession>
<evidence type="ECO:0000256" key="1">
    <source>
        <dbReference type="ARBA" id="ARBA00003878"/>
    </source>
</evidence>
<feature type="transmembrane region" description="Helical" evidence="13">
    <location>
        <begin position="271"/>
        <end position="289"/>
    </location>
</feature>
<evidence type="ECO:0000256" key="7">
    <source>
        <dbReference type="ARBA" id="ARBA00022989"/>
    </source>
</evidence>
<proteinExistence type="inferred from homology"/>
<dbReference type="SUPFAM" id="SSF81321">
    <property type="entry name" value="Family A G protein-coupled receptor-like"/>
    <property type="match status" value="1"/>
</dbReference>
<evidence type="ECO:0000313" key="16">
    <source>
        <dbReference type="RefSeq" id="XP_021010403.1"/>
    </source>
</evidence>
<evidence type="ECO:0000256" key="11">
    <source>
        <dbReference type="ARBA" id="ARBA00023180"/>
    </source>
</evidence>
<dbReference type="KEGG" id="mcal:110288386"/>
<keyword evidence="9 13" id="KW-0472">Membrane</keyword>
<dbReference type="InterPro" id="IPR004072">
    <property type="entry name" value="Vmron_rcpt_1"/>
</dbReference>
<sequence length="316" mass="36679">MPPSDTNFQIFLIFQFCLGVIGNSSLLMLYVYTFFVKPYLKKLIDSVFMHLTIVNMSTIMFTLLKDIMFSFRVPNFLDDVGCKAVLFSLRVSRGLSICTTSVLSTFQVITITPSKSKFVSWLKPRLSTWIFSSLLCSWIINLFIYGFMIDLVIAKTNMTLVGRGFSHGYCQRKKFGKQNSEWLFSFLITHDFFYMSVMMYASLYMVIFLYRHRKTAQHLHNPSLSSQPSPERKATHSILFLVSCFVLTYWLNNFITFYGFYTKERNPRLEAINMILTASYPTICPFLLMKNNKVILQFTSSFSVLRMTCFQSSLPG</sequence>
<keyword evidence="10 13" id="KW-0675">Receptor</keyword>
<dbReference type="GeneID" id="110288386"/>
<organism evidence="15 16">
    <name type="scientific">Mus caroli</name>
    <name type="common">Ryukyu mouse</name>
    <name type="synonym">Ricefield mouse</name>
    <dbReference type="NCBI Taxonomy" id="10089"/>
    <lineage>
        <taxon>Eukaryota</taxon>
        <taxon>Metazoa</taxon>
        <taxon>Chordata</taxon>
        <taxon>Craniata</taxon>
        <taxon>Vertebrata</taxon>
        <taxon>Euteleostomi</taxon>
        <taxon>Mammalia</taxon>
        <taxon>Eutheria</taxon>
        <taxon>Euarchontoglires</taxon>
        <taxon>Glires</taxon>
        <taxon>Rodentia</taxon>
        <taxon>Myomorpha</taxon>
        <taxon>Muroidea</taxon>
        <taxon>Muridae</taxon>
        <taxon>Murinae</taxon>
        <taxon>Mus</taxon>
        <taxon>Mus</taxon>
    </lineage>
</organism>
<dbReference type="GO" id="GO:0019236">
    <property type="term" value="P:response to pheromone"/>
    <property type="evidence" value="ECO:0007669"/>
    <property type="project" value="UniProtKB-KW"/>
</dbReference>
<comment type="subcellular location">
    <subcellularLocation>
        <location evidence="2 13">Cell membrane</location>
        <topology evidence="2 13">Multi-pass membrane protein</topology>
    </subcellularLocation>
</comment>
<gene>
    <name evidence="16" type="primary">LOC110288386</name>
</gene>
<evidence type="ECO:0000256" key="13">
    <source>
        <dbReference type="RuleBase" id="RU364061"/>
    </source>
</evidence>
<evidence type="ECO:0000256" key="3">
    <source>
        <dbReference type="ARBA" id="ARBA00010663"/>
    </source>
</evidence>
<evidence type="ECO:0000256" key="5">
    <source>
        <dbReference type="ARBA" id="ARBA00022507"/>
    </source>
</evidence>
<keyword evidence="5 13" id="KW-0589">Pheromone response</keyword>
<feature type="transmembrane region" description="Helical" evidence="13">
    <location>
        <begin position="12"/>
        <end position="35"/>
    </location>
</feature>
<evidence type="ECO:0000256" key="2">
    <source>
        <dbReference type="ARBA" id="ARBA00004651"/>
    </source>
</evidence>
<dbReference type="PRINTS" id="PR01534">
    <property type="entry name" value="VOMERONASL1R"/>
</dbReference>
<dbReference type="GO" id="GO:0007606">
    <property type="term" value="P:sensory perception of chemical stimulus"/>
    <property type="evidence" value="ECO:0007669"/>
    <property type="project" value="UniProtKB-ARBA"/>
</dbReference>
<dbReference type="PROSITE" id="PS50262">
    <property type="entry name" value="G_PROTEIN_RECEP_F1_2"/>
    <property type="match status" value="1"/>
</dbReference>
<feature type="transmembrane region" description="Helical" evidence="13">
    <location>
        <begin position="126"/>
        <end position="148"/>
    </location>
</feature>
<keyword evidence="15" id="KW-1185">Reference proteome</keyword>
<dbReference type="PANTHER" id="PTHR24062">
    <property type="entry name" value="VOMERONASAL TYPE-1 RECEPTOR"/>
    <property type="match status" value="1"/>
</dbReference>
<comment type="function">
    <text evidence="1">Putative pheromone receptor.</text>
</comment>
<feature type="transmembrane region" description="Helical" evidence="13">
    <location>
        <begin position="234"/>
        <end position="251"/>
    </location>
</feature>
<feature type="domain" description="G-protein coupled receptors family 1 profile" evidence="14">
    <location>
        <begin position="22"/>
        <end position="288"/>
    </location>
</feature>
<evidence type="ECO:0000259" key="14">
    <source>
        <dbReference type="PROSITE" id="PS50262"/>
    </source>
</evidence>
<dbReference type="GO" id="GO:0005886">
    <property type="term" value="C:plasma membrane"/>
    <property type="evidence" value="ECO:0007669"/>
    <property type="project" value="UniProtKB-SubCell"/>
</dbReference>
<keyword evidence="7 13" id="KW-1133">Transmembrane helix</keyword>
<dbReference type="InterPro" id="IPR017452">
    <property type="entry name" value="GPCR_Rhodpsn_7TM"/>
</dbReference>
<feature type="transmembrane region" description="Helical" evidence="13">
    <location>
        <begin position="192"/>
        <end position="210"/>
    </location>
</feature>
<dbReference type="AlphaFoldDB" id="A0A6P5P8A8"/>
<keyword evidence="11" id="KW-0325">Glycoprotein</keyword>
<protein>
    <recommendedName>
        <fullName evidence="13">Vomeronasal type-1 receptor</fullName>
    </recommendedName>
</protein>
<comment type="similarity">
    <text evidence="3 13">Belongs to the G-protein coupled receptor 1 family.</text>
</comment>
<evidence type="ECO:0000313" key="15">
    <source>
        <dbReference type="Proteomes" id="UP000515126"/>
    </source>
</evidence>